<evidence type="ECO:0000256" key="1">
    <source>
        <dbReference type="ARBA" id="ARBA00022679"/>
    </source>
</evidence>
<dbReference type="Gene3D" id="3.40.630.30">
    <property type="match status" value="1"/>
</dbReference>
<dbReference type="InterPro" id="IPR050680">
    <property type="entry name" value="YpeA/RimI_acetyltransf"/>
</dbReference>
<dbReference type="Proteomes" id="UP000078582">
    <property type="component" value="Chromosome"/>
</dbReference>
<dbReference type="GeneID" id="42981501"/>
<keyword evidence="2" id="KW-0012">Acyltransferase</keyword>
<dbReference type="PROSITE" id="PS51186">
    <property type="entry name" value="GNAT"/>
    <property type="match status" value="1"/>
</dbReference>
<keyword evidence="4" id="KW-1185">Reference proteome</keyword>
<name>A0A192H2C0_9LACO</name>
<dbReference type="AlphaFoldDB" id="A0A192H2C0"/>
<accession>A0A192H2C0</accession>
<dbReference type="OrthoDB" id="357176at2"/>
<dbReference type="Pfam" id="PF00583">
    <property type="entry name" value="Acetyltransf_1"/>
    <property type="match status" value="1"/>
</dbReference>
<evidence type="ECO:0000313" key="3">
    <source>
        <dbReference type="EMBL" id="ANK62091.1"/>
    </source>
</evidence>
<organism evidence="3 4">
    <name type="scientific">Loigolactobacillus backii</name>
    <dbReference type="NCBI Taxonomy" id="375175"/>
    <lineage>
        <taxon>Bacteria</taxon>
        <taxon>Bacillati</taxon>
        <taxon>Bacillota</taxon>
        <taxon>Bacilli</taxon>
        <taxon>Lactobacillales</taxon>
        <taxon>Lactobacillaceae</taxon>
        <taxon>Loigolactobacillus</taxon>
    </lineage>
</organism>
<dbReference type="InterPro" id="IPR000182">
    <property type="entry name" value="GNAT_dom"/>
</dbReference>
<proteinExistence type="predicted"/>
<dbReference type="EMBL" id="CP014873">
    <property type="protein sequence ID" value="ANK62091.1"/>
    <property type="molecule type" value="Genomic_DNA"/>
</dbReference>
<dbReference type="RefSeq" id="WP_068279006.1">
    <property type="nucleotide sequence ID" value="NZ_CP014873.1"/>
</dbReference>
<dbReference type="GO" id="GO:0016747">
    <property type="term" value="F:acyltransferase activity, transferring groups other than amino-acyl groups"/>
    <property type="evidence" value="ECO:0007669"/>
    <property type="project" value="InterPro"/>
</dbReference>
<protein>
    <submittedName>
        <fullName evidence="3">GCN5 family acetyltransferase</fullName>
    </submittedName>
</protein>
<dbReference type="STRING" id="375175.AYR53_04495"/>
<evidence type="ECO:0000313" key="4">
    <source>
        <dbReference type="Proteomes" id="UP000078582"/>
    </source>
</evidence>
<dbReference type="InterPro" id="IPR016181">
    <property type="entry name" value="Acyl_CoA_acyltransferase"/>
</dbReference>
<dbReference type="PANTHER" id="PTHR43420">
    <property type="entry name" value="ACETYLTRANSFERASE"/>
    <property type="match status" value="1"/>
</dbReference>
<keyword evidence="1 3" id="KW-0808">Transferase</keyword>
<dbReference type="SUPFAM" id="SSF55729">
    <property type="entry name" value="Acyl-CoA N-acyltransferases (Nat)"/>
    <property type="match status" value="1"/>
</dbReference>
<evidence type="ECO:0000256" key="2">
    <source>
        <dbReference type="ARBA" id="ARBA00023315"/>
    </source>
</evidence>
<dbReference type="CDD" id="cd04301">
    <property type="entry name" value="NAT_SF"/>
    <property type="match status" value="1"/>
</dbReference>
<sequence>MIKLVQPSELQQVITFYENLIDGMQNAKFPTDWKKGIYPSATYLSDALRRQELFVDWQDDVIVSAMVLNSAANAGYEQANWSLDVADSEVLLIHTLGVAPQQQGHGIAQQMVKFAVDYARQQHKQTIHLDAIGTNLPAQKLYSACGFTCVGTFKLFYEDTGVTDFLLYELNL</sequence>
<gene>
    <name evidence="3" type="ORF">AYR53_04495</name>
</gene>
<reference evidence="3 4" key="1">
    <citation type="submission" date="2016-03" db="EMBL/GenBank/DDBJ databases">
        <title>Pediococcus and Lactobacillus from brewery environment - whole genome sequencing and assembly.</title>
        <authorList>
            <person name="Behr J."/>
            <person name="Geissler A.J."/>
            <person name="Vogel R.F."/>
        </authorList>
    </citation>
    <scope>NUCLEOTIDE SEQUENCE [LARGE SCALE GENOMIC DNA]</scope>
    <source>
        <strain evidence="3 4">TMW 1.1989</strain>
    </source>
</reference>